<feature type="transmembrane region" description="Helical" evidence="6">
    <location>
        <begin position="105"/>
        <end position="124"/>
    </location>
</feature>
<comment type="subcellular location">
    <subcellularLocation>
        <location evidence="1">Membrane</location>
        <topology evidence="1">Multi-pass membrane protein</topology>
    </subcellularLocation>
</comment>
<comment type="caution">
    <text evidence="7">The sequence shown here is derived from an EMBL/GenBank/DDBJ whole genome shotgun (WGS) entry which is preliminary data.</text>
</comment>
<dbReference type="Proteomes" id="UP001370490">
    <property type="component" value="Unassembled WGS sequence"/>
</dbReference>
<dbReference type="GO" id="GO:0000139">
    <property type="term" value="C:Golgi membrane"/>
    <property type="evidence" value="ECO:0007669"/>
    <property type="project" value="TreeGrafter"/>
</dbReference>
<reference evidence="7 8" key="1">
    <citation type="submission" date="2023-12" db="EMBL/GenBank/DDBJ databases">
        <title>A high-quality genome assembly for Dillenia turbinata (Dilleniales).</title>
        <authorList>
            <person name="Chanderbali A."/>
        </authorList>
    </citation>
    <scope>NUCLEOTIDE SEQUENCE [LARGE SCALE GENOMIC DNA]</scope>
    <source>
        <strain evidence="7">LSX21</strain>
        <tissue evidence="7">Leaf</tissue>
    </source>
</reference>
<dbReference type="GO" id="GO:0005783">
    <property type="term" value="C:endoplasmic reticulum"/>
    <property type="evidence" value="ECO:0007669"/>
    <property type="project" value="GOC"/>
</dbReference>
<dbReference type="InterPro" id="IPR004932">
    <property type="entry name" value="Rer1"/>
</dbReference>
<evidence type="ECO:0000256" key="5">
    <source>
        <dbReference type="ARBA" id="ARBA00023136"/>
    </source>
</evidence>
<evidence type="ECO:0000313" key="8">
    <source>
        <dbReference type="Proteomes" id="UP001370490"/>
    </source>
</evidence>
<dbReference type="PANTHER" id="PTHR10743:SF24">
    <property type="entry name" value="PROTEIN RER1"/>
    <property type="match status" value="1"/>
</dbReference>
<evidence type="ECO:0000256" key="6">
    <source>
        <dbReference type="SAM" id="Phobius"/>
    </source>
</evidence>
<comment type="similarity">
    <text evidence="2">Belongs to the RER1 family.</text>
</comment>
<dbReference type="PANTHER" id="PTHR10743">
    <property type="entry name" value="PROTEIN RER1"/>
    <property type="match status" value="1"/>
</dbReference>
<dbReference type="AlphaFoldDB" id="A0AAN8Z7T7"/>
<keyword evidence="8" id="KW-1185">Reference proteome</keyword>
<evidence type="ECO:0000256" key="1">
    <source>
        <dbReference type="ARBA" id="ARBA00004141"/>
    </source>
</evidence>
<evidence type="ECO:0000256" key="4">
    <source>
        <dbReference type="ARBA" id="ARBA00022989"/>
    </source>
</evidence>
<evidence type="ECO:0000256" key="2">
    <source>
        <dbReference type="ARBA" id="ARBA00006070"/>
    </source>
</evidence>
<proteinExistence type="inferred from homology"/>
<name>A0AAN8Z7T7_9MAGN</name>
<keyword evidence="3 6" id="KW-0812">Transmembrane</keyword>
<dbReference type="Pfam" id="PF03248">
    <property type="entry name" value="Rer1"/>
    <property type="match status" value="1"/>
</dbReference>
<keyword evidence="5 6" id="KW-0472">Membrane</keyword>
<evidence type="ECO:0000256" key="3">
    <source>
        <dbReference type="ARBA" id="ARBA00022692"/>
    </source>
</evidence>
<gene>
    <name evidence="7" type="ORF">RJ641_007324</name>
</gene>
<feature type="transmembrane region" description="Helical" evidence="6">
    <location>
        <begin position="12"/>
        <end position="37"/>
    </location>
</feature>
<evidence type="ECO:0000313" key="7">
    <source>
        <dbReference type="EMBL" id="KAK6925605.1"/>
    </source>
</evidence>
<dbReference type="GO" id="GO:0006890">
    <property type="term" value="P:retrograde vesicle-mediated transport, Golgi to endoplasmic reticulum"/>
    <property type="evidence" value="ECO:0007669"/>
    <property type="project" value="TreeGrafter"/>
</dbReference>
<feature type="transmembrane region" description="Helical" evidence="6">
    <location>
        <begin position="49"/>
        <end position="69"/>
    </location>
</feature>
<protein>
    <submittedName>
        <fullName evidence="7">Retrieval of early ER protein Rer1</fullName>
    </submittedName>
</protein>
<dbReference type="EMBL" id="JBAMMX010000015">
    <property type="protein sequence ID" value="KAK6925605.1"/>
    <property type="molecule type" value="Genomic_DNA"/>
</dbReference>
<organism evidence="7 8">
    <name type="scientific">Dillenia turbinata</name>
    <dbReference type="NCBI Taxonomy" id="194707"/>
    <lineage>
        <taxon>Eukaryota</taxon>
        <taxon>Viridiplantae</taxon>
        <taxon>Streptophyta</taxon>
        <taxon>Embryophyta</taxon>
        <taxon>Tracheophyta</taxon>
        <taxon>Spermatophyta</taxon>
        <taxon>Magnoliopsida</taxon>
        <taxon>eudicotyledons</taxon>
        <taxon>Gunneridae</taxon>
        <taxon>Pentapetalae</taxon>
        <taxon>Dilleniales</taxon>
        <taxon>Dilleniaceae</taxon>
        <taxon>Dillenia</taxon>
    </lineage>
</organism>
<feature type="transmembrane region" description="Helical" evidence="6">
    <location>
        <begin position="144"/>
        <end position="163"/>
    </location>
</feature>
<dbReference type="GO" id="GO:0006621">
    <property type="term" value="P:protein retention in ER lumen"/>
    <property type="evidence" value="ECO:0007669"/>
    <property type="project" value="TreeGrafter"/>
</dbReference>
<sequence>MNTQHDGCRSSLTLPVLALWWVFLDIDVAFMLQWVVGYGRALTMMDVEGFYIVSYGLGIYILNLLIGFLSPKVDPELEVLDGASLPTKESDKFKPFIHRLPKFKFWYAISRAFYVAYLMTFSIFDVPVFWPKLLCYWVLELKRIPIGFASTSVMLPKVIVIMGTTGEE</sequence>
<accession>A0AAN8Z7T7</accession>
<keyword evidence="4 6" id="KW-1133">Transmembrane helix</keyword>